<reference evidence="1 2" key="1">
    <citation type="journal article" date="2023" name="Sci. Data">
        <title>Genome assembly of the Korean intertidal mud-creeper Batillaria attramentaria.</title>
        <authorList>
            <person name="Patra A.K."/>
            <person name="Ho P.T."/>
            <person name="Jun S."/>
            <person name="Lee S.J."/>
            <person name="Kim Y."/>
            <person name="Won Y.J."/>
        </authorList>
    </citation>
    <scope>NUCLEOTIDE SEQUENCE [LARGE SCALE GENOMIC DNA]</scope>
    <source>
        <strain evidence="1">Wonlab-2016</strain>
    </source>
</reference>
<dbReference type="AlphaFoldDB" id="A0ABD0LCW5"/>
<comment type="caution">
    <text evidence="1">The sequence shown here is derived from an EMBL/GenBank/DDBJ whole genome shotgun (WGS) entry which is preliminary data.</text>
</comment>
<protein>
    <submittedName>
        <fullName evidence="1">Uncharacterized protein</fullName>
    </submittedName>
</protein>
<accession>A0ABD0LCW5</accession>
<evidence type="ECO:0000313" key="2">
    <source>
        <dbReference type="Proteomes" id="UP001519460"/>
    </source>
</evidence>
<keyword evidence="2" id="KW-1185">Reference proteome</keyword>
<dbReference type="EMBL" id="JACVVK020000060">
    <property type="protein sequence ID" value="KAK7497240.1"/>
    <property type="molecule type" value="Genomic_DNA"/>
</dbReference>
<sequence length="82" mass="9275">MLHQPEMLLHTQLKRTMRRVVVKTLFTVTEMLGAITARHIPADVPPEKHCLIHPCMVVLYHRCTQPLNGVPVVVMPSITVPC</sequence>
<dbReference type="Proteomes" id="UP001519460">
    <property type="component" value="Unassembled WGS sequence"/>
</dbReference>
<organism evidence="1 2">
    <name type="scientific">Batillaria attramentaria</name>
    <dbReference type="NCBI Taxonomy" id="370345"/>
    <lineage>
        <taxon>Eukaryota</taxon>
        <taxon>Metazoa</taxon>
        <taxon>Spiralia</taxon>
        <taxon>Lophotrochozoa</taxon>
        <taxon>Mollusca</taxon>
        <taxon>Gastropoda</taxon>
        <taxon>Caenogastropoda</taxon>
        <taxon>Sorbeoconcha</taxon>
        <taxon>Cerithioidea</taxon>
        <taxon>Batillariidae</taxon>
        <taxon>Batillaria</taxon>
    </lineage>
</organism>
<proteinExistence type="predicted"/>
<gene>
    <name evidence="1" type="ORF">BaRGS_00011534</name>
</gene>
<name>A0ABD0LCW5_9CAEN</name>
<evidence type="ECO:0000313" key="1">
    <source>
        <dbReference type="EMBL" id="KAK7497240.1"/>
    </source>
</evidence>